<dbReference type="AlphaFoldDB" id="A0AAV0N5X1"/>
<keyword evidence="4" id="KW-0052">Apoplast</keyword>
<evidence type="ECO:0000256" key="3">
    <source>
        <dbReference type="ARBA" id="ARBA00022525"/>
    </source>
</evidence>
<accession>A0AAV0N5X1</accession>
<dbReference type="InterPro" id="IPR044859">
    <property type="entry name" value="Allene_oxi_cyc_Dirigent"/>
</dbReference>
<dbReference type="Proteomes" id="UP001154282">
    <property type="component" value="Unassembled WGS sequence"/>
</dbReference>
<dbReference type="Gene3D" id="2.40.480.10">
    <property type="entry name" value="Allene oxide cyclase-like"/>
    <property type="match status" value="1"/>
</dbReference>
<comment type="subunit">
    <text evidence="2 4">Homodimer.</text>
</comment>
<dbReference type="EMBL" id="CAMGYJ010000008">
    <property type="protein sequence ID" value="CAI0453883.1"/>
    <property type="molecule type" value="Genomic_DNA"/>
</dbReference>
<comment type="function">
    <text evidence="4">Dirigent proteins impart stereoselectivity on the phenoxy radical-coupling reaction, yielding optically active lignans from two molecules of coniferyl alcohol in the biosynthesis of lignans, flavonolignans, and alkaloids and thus plays a central role in plant secondary metabolism.</text>
</comment>
<protein>
    <recommendedName>
        <fullName evidence="4">Dirigent protein</fullName>
    </recommendedName>
</protein>
<evidence type="ECO:0000256" key="2">
    <source>
        <dbReference type="ARBA" id="ARBA00011738"/>
    </source>
</evidence>
<keyword evidence="3 4" id="KW-0964">Secreted</keyword>
<comment type="subcellular location">
    <subcellularLocation>
        <location evidence="4">Secreted</location>
        <location evidence="4">Extracellular space</location>
        <location evidence="4">Apoplast</location>
    </subcellularLocation>
</comment>
<proteinExistence type="inferred from homology"/>
<dbReference type="InterPro" id="IPR004265">
    <property type="entry name" value="Dirigent"/>
</dbReference>
<name>A0AAV0N5X1_9ROSI</name>
<evidence type="ECO:0000313" key="5">
    <source>
        <dbReference type="EMBL" id="CAI0453883.1"/>
    </source>
</evidence>
<dbReference type="GO" id="GO:0048046">
    <property type="term" value="C:apoplast"/>
    <property type="evidence" value="ECO:0007669"/>
    <property type="project" value="UniProtKB-SubCell"/>
</dbReference>
<gene>
    <name evidence="5" type="ORF">LITE_LOCUS31765</name>
</gene>
<dbReference type="Pfam" id="PF03018">
    <property type="entry name" value="Dirigent"/>
    <property type="match status" value="1"/>
</dbReference>
<evidence type="ECO:0000256" key="4">
    <source>
        <dbReference type="RuleBase" id="RU363099"/>
    </source>
</evidence>
<sequence>MRSWTHLHFYDHNLLAGPNVTALHLNAKGPLHSNDTAGLFGPLTMMDSPLTLEPELSSTTVGSAQGLYGVASRTDADFVELFNFVFTTDNAHRGSTITVLGRNSIFAPGIREMPVVGGTGVFGFARGKVHLKTHSYNATTGNAIVKYDIYVFHY</sequence>
<keyword evidence="6" id="KW-1185">Reference proteome</keyword>
<evidence type="ECO:0000313" key="6">
    <source>
        <dbReference type="Proteomes" id="UP001154282"/>
    </source>
</evidence>
<organism evidence="5 6">
    <name type="scientific">Linum tenue</name>
    <dbReference type="NCBI Taxonomy" id="586396"/>
    <lineage>
        <taxon>Eukaryota</taxon>
        <taxon>Viridiplantae</taxon>
        <taxon>Streptophyta</taxon>
        <taxon>Embryophyta</taxon>
        <taxon>Tracheophyta</taxon>
        <taxon>Spermatophyta</taxon>
        <taxon>Magnoliopsida</taxon>
        <taxon>eudicotyledons</taxon>
        <taxon>Gunneridae</taxon>
        <taxon>Pentapetalae</taxon>
        <taxon>rosids</taxon>
        <taxon>fabids</taxon>
        <taxon>Malpighiales</taxon>
        <taxon>Linaceae</taxon>
        <taxon>Linum</taxon>
    </lineage>
</organism>
<dbReference type="PANTHER" id="PTHR21495">
    <property type="entry name" value="NUCLEOPORIN-RELATED"/>
    <property type="match status" value="1"/>
</dbReference>
<comment type="caution">
    <text evidence="5">The sequence shown here is derived from an EMBL/GenBank/DDBJ whole genome shotgun (WGS) entry which is preliminary data.</text>
</comment>
<reference evidence="5" key="1">
    <citation type="submission" date="2022-08" db="EMBL/GenBank/DDBJ databases">
        <authorList>
            <person name="Gutierrez-Valencia J."/>
        </authorList>
    </citation>
    <scope>NUCLEOTIDE SEQUENCE</scope>
</reference>
<evidence type="ECO:0000256" key="1">
    <source>
        <dbReference type="ARBA" id="ARBA00010746"/>
    </source>
</evidence>
<dbReference type="GO" id="GO:0009699">
    <property type="term" value="P:phenylpropanoid biosynthetic process"/>
    <property type="evidence" value="ECO:0007669"/>
    <property type="project" value="UniProtKB-ARBA"/>
</dbReference>
<comment type="similarity">
    <text evidence="1 4">Belongs to the plant dirigent protein family.</text>
</comment>